<dbReference type="InterPro" id="IPR015422">
    <property type="entry name" value="PyrdxlP-dep_Trfase_small"/>
</dbReference>
<keyword evidence="1 5" id="KW-0032">Aminotransferase</keyword>
<comment type="cofactor">
    <cofactor evidence="5">
        <name>pyridoxal 5'-phosphate</name>
        <dbReference type="ChEBI" id="CHEBI:597326"/>
    </cofactor>
    <text evidence="5">Binds 1 pyridoxal phosphate per subunit.</text>
</comment>
<feature type="binding site" evidence="5">
    <location>
        <begin position="94"/>
        <end position="95"/>
    </location>
    <ligand>
        <name>pyridoxal 5'-phosphate</name>
        <dbReference type="ChEBI" id="CHEBI:597326"/>
    </ligand>
</feature>
<dbReference type="InterPro" id="IPR050103">
    <property type="entry name" value="Class-III_PLP-dep_AT"/>
</dbReference>
<comment type="miscellaneous">
    <text evidence="5">May also have succinyldiaminopimelate aminotransferase activity, thus carrying out the corresponding step in lysine biosynthesis.</text>
</comment>
<dbReference type="AlphaFoldDB" id="A0A8J2VE16"/>
<keyword evidence="5" id="KW-0055">Arginine biosynthesis</keyword>
<protein>
    <recommendedName>
        <fullName evidence="5">Acetylornithine aminotransferase</fullName>
        <shortName evidence="5">ACOAT</shortName>
        <ecNumber evidence="5">2.6.1.11</ecNumber>
    </recommendedName>
</protein>
<evidence type="ECO:0000313" key="7">
    <source>
        <dbReference type="Proteomes" id="UP000625210"/>
    </source>
</evidence>
<keyword evidence="2 5" id="KW-0028">Amino-acid biosynthesis</keyword>
<dbReference type="FunFam" id="3.40.640.10:FF:000004">
    <property type="entry name" value="Acetylornithine aminotransferase"/>
    <property type="match status" value="1"/>
</dbReference>
<reference evidence="6" key="1">
    <citation type="journal article" date="2014" name="Int. J. Syst. Evol. Microbiol.">
        <title>Complete genome sequence of Corynebacterium casei LMG S-19264T (=DSM 44701T), isolated from a smear-ripened cheese.</title>
        <authorList>
            <consortium name="US DOE Joint Genome Institute (JGI-PGF)"/>
            <person name="Walter F."/>
            <person name="Albersmeier A."/>
            <person name="Kalinowski J."/>
            <person name="Ruckert C."/>
        </authorList>
    </citation>
    <scope>NUCLEOTIDE SEQUENCE</scope>
    <source>
        <strain evidence="6">CGMCC 1.15179</strain>
    </source>
</reference>
<evidence type="ECO:0000256" key="3">
    <source>
        <dbReference type="ARBA" id="ARBA00022679"/>
    </source>
</evidence>
<comment type="pathway">
    <text evidence="5">Amino-acid biosynthesis; L-arginine biosynthesis; N(2)-acetyl-L-ornithine from L-glutamate: step 4/4.</text>
</comment>
<dbReference type="Proteomes" id="UP000625210">
    <property type="component" value="Unassembled WGS sequence"/>
</dbReference>
<reference evidence="6" key="2">
    <citation type="submission" date="2020-09" db="EMBL/GenBank/DDBJ databases">
        <authorList>
            <person name="Sun Q."/>
            <person name="Zhou Y."/>
        </authorList>
    </citation>
    <scope>NUCLEOTIDE SEQUENCE</scope>
    <source>
        <strain evidence="6">CGMCC 1.15179</strain>
    </source>
</reference>
<keyword evidence="4 5" id="KW-0663">Pyridoxal phosphate</keyword>
<keyword evidence="7" id="KW-1185">Reference proteome</keyword>
<dbReference type="RefSeq" id="WP_188646078.1">
    <property type="nucleotide sequence ID" value="NZ_BMHQ01000001.1"/>
</dbReference>
<feature type="binding site" evidence="5">
    <location>
        <begin position="211"/>
        <end position="214"/>
    </location>
    <ligand>
        <name>pyridoxal 5'-phosphate</name>
        <dbReference type="ChEBI" id="CHEBI:597326"/>
    </ligand>
</feature>
<evidence type="ECO:0000256" key="4">
    <source>
        <dbReference type="ARBA" id="ARBA00022898"/>
    </source>
</evidence>
<dbReference type="GO" id="GO:0005737">
    <property type="term" value="C:cytoplasm"/>
    <property type="evidence" value="ECO:0007669"/>
    <property type="project" value="UniProtKB-SubCell"/>
</dbReference>
<feature type="binding site" evidence="5">
    <location>
        <position position="269"/>
    </location>
    <ligand>
        <name>pyridoxal 5'-phosphate</name>
        <dbReference type="ChEBI" id="CHEBI:597326"/>
    </ligand>
</feature>
<dbReference type="UniPathway" id="UPA00068">
    <property type="reaction ID" value="UER00109"/>
</dbReference>
<comment type="caution">
    <text evidence="6">The sequence shown here is derived from an EMBL/GenBank/DDBJ whole genome shotgun (WGS) entry which is preliminary data.</text>
</comment>
<evidence type="ECO:0000256" key="5">
    <source>
        <dbReference type="HAMAP-Rule" id="MF_01107"/>
    </source>
</evidence>
<dbReference type="Gene3D" id="3.90.1150.10">
    <property type="entry name" value="Aspartate Aminotransferase, domain 1"/>
    <property type="match status" value="1"/>
</dbReference>
<dbReference type="EC" id="2.6.1.11" evidence="5"/>
<dbReference type="GO" id="GO:0030170">
    <property type="term" value="F:pyridoxal phosphate binding"/>
    <property type="evidence" value="ECO:0007669"/>
    <property type="project" value="InterPro"/>
</dbReference>
<dbReference type="EMBL" id="BMHQ01000001">
    <property type="protein sequence ID" value="GGE04673.1"/>
    <property type="molecule type" value="Genomic_DNA"/>
</dbReference>
<dbReference type="PANTHER" id="PTHR11986:SF79">
    <property type="entry name" value="ACETYLORNITHINE AMINOTRANSFERASE, MITOCHONDRIAL"/>
    <property type="match status" value="1"/>
</dbReference>
<gene>
    <name evidence="5 6" type="primary">argD</name>
    <name evidence="6" type="ORF">GCM10011571_02170</name>
</gene>
<dbReference type="InterPro" id="IPR004636">
    <property type="entry name" value="AcOrn/SuccOrn_fam"/>
</dbReference>
<comment type="subunit">
    <text evidence="5">Homodimer.</text>
</comment>
<keyword evidence="3 5" id="KW-0808">Transferase</keyword>
<proteinExistence type="inferred from homology"/>
<evidence type="ECO:0000256" key="1">
    <source>
        <dbReference type="ARBA" id="ARBA00022576"/>
    </source>
</evidence>
<dbReference type="InterPro" id="IPR015421">
    <property type="entry name" value="PyrdxlP-dep_Trfase_major"/>
</dbReference>
<dbReference type="PROSITE" id="PS00600">
    <property type="entry name" value="AA_TRANSFER_CLASS_3"/>
    <property type="match status" value="1"/>
</dbReference>
<comment type="subcellular location">
    <subcellularLocation>
        <location evidence="5">Cytoplasm</location>
    </subcellularLocation>
</comment>
<dbReference type="NCBIfam" id="NF002325">
    <property type="entry name" value="PRK01278.1"/>
    <property type="match status" value="1"/>
</dbReference>
<dbReference type="SUPFAM" id="SSF53383">
    <property type="entry name" value="PLP-dependent transferases"/>
    <property type="match status" value="1"/>
</dbReference>
<feature type="modified residue" description="N6-(pyridoxal phosphate)lysine" evidence="5">
    <location>
        <position position="240"/>
    </location>
</feature>
<dbReference type="NCBIfam" id="TIGR00707">
    <property type="entry name" value="argD"/>
    <property type="match status" value="1"/>
</dbReference>
<dbReference type="InterPro" id="IPR005814">
    <property type="entry name" value="Aminotrans_3"/>
</dbReference>
<dbReference type="Pfam" id="PF00202">
    <property type="entry name" value="Aminotran_3"/>
    <property type="match status" value="1"/>
</dbReference>
<dbReference type="NCBIfam" id="NF002797">
    <property type="entry name" value="PRK02936.1"/>
    <property type="match status" value="1"/>
</dbReference>
<feature type="binding site" evidence="5">
    <location>
        <position position="268"/>
    </location>
    <ligand>
        <name>N(2)-acetyl-L-ornithine</name>
        <dbReference type="ChEBI" id="CHEBI:57805"/>
    </ligand>
</feature>
<dbReference type="InterPro" id="IPR015424">
    <property type="entry name" value="PyrdxlP-dep_Trfase"/>
</dbReference>
<dbReference type="GO" id="GO:0042802">
    <property type="term" value="F:identical protein binding"/>
    <property type="evidence" value="ECO:0007669"/>
    <property type="project" value="TreeGrafter"/>
</dbReference>
<dbReference type="PIRSF" id="PIRSF000521">
    <property type="entry name" value="Transaminase_4ab_Lys_Orn"/>
    <property type="match status" value="1"/>
</dbReference>
<dbReference type="InterPro" id="IPR049704">
    <property type="entry name" value="Aminotrans_3_PPA_site"/>
</dbReference>
<comment type="catalytic activity">
    <reaction evidence="5">
        <text>N(2)-acetyl-L-ornithine + 2-oxoglutarate = N-acetyl-L-glutamate 5-semialdehyde + L-glutamate</text>
        <dbReference type="Rhea" id="RHEA:18049"/>
        <dbReference type="ChEBI" id="CHEBI:16810"/>
        <dbReference type="ChEBI" id="CHEBI:29123"/>
        <dbReference type="ChEBI" id="CHEBI:29985"/>
        <dbReference type="ChEBI" id="CHEBI:57805"/>
        <dbReference type="EC" id="2.6.1.11"/>
    </reaction>
</comment>
<dbReference type="GO" id="GO:0006526">
    <property type="term" value="P:L-arginine biosynthetic process"/>
    <property type="evidence" value="ECO:0007669"/>
    <property type="project" value="UniProtKB-UniRule"/>
</dbReference>
<organism evidence="6 7">
    <name type="scientific">Marinithermofilum abyssi</name>
    <dbReference type="NCBI Taxonomy" id="1571185"/>
    <lineage>
        <taxon>Bacteria</taxon>
        <taxon>Bacillati</taxon>
        <taxon>Bacillota</taxon>
        <taxon>Bacilli</taxon>
        <taxon>Bacillales</taxon>
        <taxon>Thermoactinomycetaceae</taxon>
        <taxon>Marinithermofilum</taxon>
    </lineage>
</organism>
<sequence>MALFPTYLRNGIRPLRGKGAWLEDEQGHAYLDFTSGLGVTNLGHGHPRVQQAVEEQVSRLWHVSNLFEAPWQEQAAQLLQHAGGLERVFFCNSGAEANEAAIKLARRRAHQQGIGQPEIITFTSSFHGRTLATLTATGQEKVKTDCGPYPAGFISVPFNDLAALEAAVNDQTAGVMLELVQGEGGLIPAEPAFVQGVEKLCREKNLLFMVDEVQTGIGRTGHLFAYQGYGVKPDVVTLAKGLGNGLPIGAMMGKEELAEYFGPGSHASTFGGNPVSLAAAAAVLTEMKEADWPRWAGSLGKWIKERLQEELRDHPWVKEIRGMGLMIGVQLDRPVADWIVKSREKGLLVLQAGPEVLRLLPPLIIREKEAEQAVDILVNGLWELQEVSLDESVSGV</sequence>
<comment type="similarity">
    <text evidence="5">Belongs to the class-III pyridoxal-phosphate-dependent aminotransferase family. ArgD subfamily.</text>
</comment>
<dbReference type="CDD" id="cd00610">
    <property type="entry name" value="OAT_like"/>
    <property type="match status" value="1"/>
</dbReference>
<accession>A0A8J2VE16</accession>
<evidence type="ECO:0000256" key="2">
    <source>
        <dbReference type="ARBA" id="ARBA00022605"/>
    </source>
</evidence>
<evidence type="ECO:0000313" key="6">
    <source>
        <dbReference type="EMBL" id="GGE04673.1"/>
    </source>
</evidence>
<name>A0A8J2VE16_9BACL</name>
<dbReference type="GO" id="GO:0003992">
    <property type="term" value="F:N2-acetyl-L-ornithine:2-oxoglutarate 5-aminotransferase activity"/>
    <property type="evidence" value="ECO:0007669"/>
    <property type="project" value="UniProtKB-UniRule"/>
</dbReference>
<dbReference type="HAMAP" id="MF_01107">
    <property type="entry name" value="ArgD_aminotrans_3"/>
    <property type="match status" value="1"/>
</dbReference>
<feature type="binding site" evidence="5">
    <location>
        <position position="129"/>
    </location>
    <ligand>
        <name>N(2)-acetyl-L-ornithine</name>
        <dbReference type="ChEBI" id="CHEBI:57805"/>
    </ligand>
</feature>
<feature type="binding site" evidence="5">
    <location>
        <position position="126"/>
    </location>
    <ligand>
        <name>pyridoxal 5'-phosphate</name>
        <dbReference type="ChEBI" id="CHEBI:597326"/>
    </ligand>
</feature>
<keyword evidence="5" id="KW-0963">Cytoplasm</keyword>
<dbReference type="PANTHER" id="PTHR11986">
    <property type="entry name" value="AMINOTRANSFERASE CLASS III"/>
    <property type="match status" value="1"/>
</dbReference>
<dbReference type="Gene3D" id="3.40.640.10">
    <property type="entry name" value="Type I PLP-dependent aspartate aminotransferase-like (Major domain)"/>
    <property type="match status" value="1"/>
</dbReference>